<evidence type="ECO:0000313" key="2">
    <source>
        <dbReference type="Proteomes" id="UP000287651"/>
    </source>
</evidence>
<reference evidence="1 2" key="1">
    <citation type="journal article" date="2014" name="Agronomy (Basel)">
        <title>A Draft Genome Sequence for Ensete ventricosum, the Drought-Tolerant Tree Against Hunger.</title>
        <authorList>
            <person name="Harrison J."/>
            <person name="Moore K.A."/>
            <person name="Paszkiewicz K."/>
            <person name="Jones T."/>
            <person name="Grant M."/>
            <person name="Ambacheew D."/>
            <person name="Muzemil S."/>
            <person name="Studholme D.J."/>
        </authorList>
    </citation>
    <scope>NUCLEOTIDE SEQUENCE [LARGE SCALE GENOMIC DNA]</scope>
</reference>
<protein>
    <submittedName>
        <fullName evidence="1">Uncharacterized protein</fullName>
    </submittedName>
</protein>
<organism evidence="1 2">
    <name type="scientific">Ensete ventricosum</name>
    <name type="common">Abyssinian banana</name>
    <name type="synonym">Musa ensete</name>
    <dbReference type="NCBI Taxonomy" id="4639"/>
    <lineage>
        <taxon>Eukaryota</taxon>
        <taxon>Viridiplantae</taxon>
        <taxon>Streptophyta</taxon>
        <taxon>Embryophyta</taxon>
        <taxon>Tracheophyta</taxon>
        <taxon>Spermatophyta</taxon>
        <taxon>Magnoliopsida</taxon>
        <taxon>Liliopsida</taxon>
        <taxon>Zingiberales</taxon>
        <taxon>Musaceae</taxon>
        <taxon>Ensete</taxon>
    </lineage>
</organism>
<dbReference type="EMBL" id="AMZH03031402">
    <property type="protein sequence ID" value="RRT32578.1"/>
    <property type="molecule type" value="Genomic_DNA"/>
</dbReference>
<sequence length="156" mass="17626">MERIRLLAVEMCDKFNTLLDLERCSGDCIGEESQSNKVHLWGQNKTQVVQQDGVVQRGWWWNLVKYLSRMKGVDIEDGTWNMEHGAEAQSFPWVLHFDGGLILNGAKDEGSFEAHAPYLRDAFDRVTKVIQLAEAKLGSEDLSTGQEDAEAPTLEE</sequence>
<dbReference type="AlphaFoldDB" id="A0A426WZC8"/>
<evidence type="ECO:0000313" key="1">
    <source>
        <dbReference type="EMBL" id="RRT32578.1"/>
    </source>
</evidence>
<comment type="caution">
    <text evidence="1">The sequence shown here is derived from an EMBL/GenBank/DDBJ whole genome shotgun (WGS) entry which is preliminary data.</text>
</comment>
<accession>A0A426WZC8</accession>
<dbReference type="Proteomes" id="UP000287651">
    <property type="component" value="Unassembled WGS sequence"/>
</dbReference>
<name>A0A426WZC8_ENSVE</name>
<gene>
    <name evidence="1" type="ORF">B296_00044854</name>
</gene>
<proteinExistence type="predicted"/>